<keyword evidence="4 5" id="KW-0472">Membrane</keyword>
<feature type="transmembrane region" description="Helical" evidence="5">
    <location>
        <begin position="56"/>
        <end position="75"/>
    </location>
</feature>
<dbReference type="EMBL" id="FORF01000009">
    <property type="protein sequence ID" value="SFJ00563.1"/>
    <property type="molecule type" value="Genomic_DNA"/>
</dbReference>
<evidence type="ECO:0000313" key="8">
    <source>
        <dbReference type="Proteomes" id="UP000242763"/>
    </source>
</evidence>
<name>A0A1I3MU64_9HYPH</name>
<evidence type="ECO:0000256" key="4">
    <source>
        <dbReference type="ARBA" id="ARBA00023136"/>
    </source>
</evidence>
<dbReference type="Proteomes" id="UP000242763">
    <property type="component" value="Unassembled WGS sequence"/>
</dbReference>
<keyword evidence="2 5" id="KW-0812">Transmembrane</keyword>
<dbReference type="InterPro" id="IPR002810">
    <property type="entry name" value="NfeD-like_C"/>
</dbReference>
<dbReference type="RefSeq" id="WP_091521384.1">
    <property type="nucleotide sequence ID" value="NZ_FORF01000009.1"/>
</dbReference>
<keyword evidence="3 5" id="KW-1133">Transmembrane helix</keyword>
<dbReference type="InterPro" id="IPR052165">
    <property type="entry name" value="Membrane_assoc_protease"/>
</dbReference>
<evidence type="ECO:0000256" key="2">
    <source>
        <dbReference type="ARBA" id="ARBA00022692"/>
    </source>
</evidence>
<accession>A0A1I3MU64</accession>
<dbReference type="PANTHER" id="PTHR33507">
    <property type="entry name" value="INNER MEMBRANE PROTEIN YBBJ"/>
    <property type="match status" value="1"/>
</dbReference>
<dbReference type="InterPro" id="IPR012340">
    <property type="entry name" value="NA-bd_OB-fold"/>
</dbReference>
<evidence type="ECO:0000256" key="1">
    <source>
        <dbReference type="ARBA" id="ARBA00004141"/>
    </source>
</evidence>
<sequence>MIIEWVTSLGPWSWMVFGAALLAIEILAPGVYLLWLGIAAILTGALSFWLSDTSFWLWQTQIVTFLILSVAATLAGRRYFPANGSGGTDEPLLNLRSHQLVGRTALLEEPIREGRGRIRIDDTLWRVNGPNLPAGTRVRVTSASGNELTVAAE</sequence>
<dbReference type="OrthoDB" id="9810336at2"/>
<feature type="domain" description="NfeD-like C-terminal" evidence="6">
    <location>
        <begin position="98"/>
        <end position="150"/>
    </location>
</feature>
<feature type="transmembrane region" description="Helical" evidence="5">
    <location>
        <begin position="6"/>
        <end position="24"/>
    </location>
</feature>
<evidence type="ECO:0000313" key="7">
    <source>
        <dbReference type="EMBL" id="SFJ00563.1"/>
    </source>
</evidence>
<protein>
    <recommendedName>
        <fullName evidence="6">NfeD-like C-terminal domain-containing protein</fullName>
    </recommendedName>
</protein>
<dbReference type="GO" id="GO:0005886">
    <property type="term" value="C:plasma membrane"/>
    <property type="evidence" value="ECO:0007669"/>
    <property type="project" value="TreeGrafter"/>
</dbReference>
<comment type="subcellular location">
    <subcellularLocation>
        <location evidence="1">Membrane</location>
        <topology evidence="1">Multi-pass membrane protein</topology>
    </subcellularLocation>
</comment>
<evidence type="ECO:0000259" key="6">
    <source>
        <dbReference type="Pfam" id="PF01957"/>
    </source>
</evidence>
<evidence type="ECO:0000256" key="3">
    <source>
        <dbReference type="ARBA" id="ARBA00022989"/>
    </source>
</evidence>
<keyword evidence="8" id="KW-1185">Reference proteome</keyword>
<dbReference type="Pfam" id="PF01957">
    <property type="entry name" value="NfeD"/>
    <property type="match status" value="1"/>
</dbReference>
<evidence type="ECO:0000256" key="5">
    <source>
        <dbReference type="SAM" id="Phobius"/>
    </source>
</evidence>
<feature type="transmembrane region" description="Helical" evidence="5">
    <location>
        <begin position="31"/>
        <end position="50"/>
    </location>
</feature>
<dbReference type="PANTHER" id="PTHR33507:SF3">
    <property type="entry name" value="INNER MEMBRANE PROTEIN YBBJ"/>
    <property type="match status" value="1"/>
</dbReference>
<dbReference type="AlphaFoldDB" id="A0A1I3MU64"/>
<proteinExistence type="predicted"/>
<gene>
    <name evidence="7" type="ORF">SAMN03080618_01889</name>
</gene>
<dbReference type="STRING" id="1121003.SAMN03080618_01889"/>
<dbReference type="Gene3D" id="2.40.50.140">
    <property type="entry name" value="Nucleic acid-binding proteins"/>
    <property type="match status" value="1"/>
</dbReference>
<reference evidence="8" key="1">
    <citation type="submission" date="2016-10" db="EMBL/GenBank/DDBJ databases">
        <authorList>
            <person name="Varghese N."/>
            <person name="Submissions S."/>
        </authorList>
    </citation>
    <scope>NUCLEOTIDE SEQUENCE [LARGE SCALE GENOMIC DNA]</scope>
    <source>
        <strain evidence="8">DSM 21857</strain>
    </source>
</reference>
<organism evidence="7 8">
    <name type="scientific">Aquamicrobium aerolatum DSM 21857</name>
    <dbReference type="NCBI Taxonomy" id="1121003"/>
    <lineage>
        <taxon>Bacteria</taxon>
        <taxon>Pseudomonadati</taxon>
        <taxon>Pseudomonadota</taxon>
        <taxon>Alphaproteobacteria</taxon>
        <taxon>Hyphomicrobiales</taxon>
        <taxon>Phyllobacteriaceae</taxon>
        <taxon>Aerobium</taxon>
    </lineage>
</organism>